<dbReference type="Proteomes" id="UP000237771">
    <property type="component" value="Unassembled WGS sequence"/>
</dbReference>
<evidence type="ECO:0000313" key="1">
    <source>
        <dbReference type="EMBL" id="PRZ21232.1"/>
    </source>
</evidence>
<reference evidence="3" key="1">
    <citation type="submission" date="2016-11" db="EMBL/GenBank/DDBJ databases">
        <authorList>
            <person name="Varghese N."/>
            <person name="Submissions S."/>
        </authorList>
    </citation>
    <scope>NUCLEOTIDE SEQUENCE [LARGE SCALE GENOMIC DNA]</scope>
    <source>
        <strain evidence="3">DSM 19729</strain>
    </source>
</reference>
<keyword evidence="4" id="KW-1185">Reference proteome</keyword>
<evidence type="ECO:0000313" key="3">
    <source>
        <dbReference type="Proteomes" id="UP000184384"/>
    </source>
</evidence>
<reference evidence="2" key="2">
    <citation type="submission" date="2016-11" db="EMBL/GenBank/DDBJ databases">
        <authorList>
            <person name="Jaros S."/>
            <person name="Januszkiewicz K."/>
            <person name="Wedrychowicz H."/>
        </authorList>
    </citation>
    <scope>NUCLEOTIDE SEQUENCE [LARGE SCALE GENOMIC DNA]</scope>
    <source>
        <strain evidence="2">DSM 19729</strain>
    </source>
</reference>
<evidence type="ECO:0000313" key="2">
    <source>
        <dbReference type="EMBL" id="SHH34309.1"/>
    </source>
</evidence>
<dbReference type="EMBL" id="FQWO01000011">
    <property type="protein sequence ID" value="SHH34309.1"/>
    <property type="molecule type" value="Genomic_DNA"/>
</dbReference>
<dbReference type="Proteomes" id="UP000184384">
    <property type="component" value="Unassembled WGS sequence"/>
</dbReference>
<protein>
    <submittedName>
        <fullName evidence="2">Uncharacterized protein</fullName>
    </submittedName>
</protein>
<dbReference type="EMBL" id="PVUB01000009">
    <property type="protein sequence ID" value="PRZ21232.1"/>
    <property type="molecule type" value="Genomic_DNA"/>
</dbReference>
<organism evidence="2 3">
    <name type="scientific">Flavobacterium granuli</name>
    <dbReference type="NCBI Taxonomy" id="280093"/>
    <lineage>
        <taxon>Bacteria</taxon>
        <taxon>Pseudomonadati</taxon>
        <taxon>Bacteroidota</taxon>
        <taxon>Flavobacteriia</taxon>
        <taxon>Flavobacteriales</taxon>
        <taxon>Flavobacteriaceae</taxon>
        <taxon>Flavobacterium</taxon>
    </lineage>
</organism>
<sequence>MEWNRIDRINLRKRGEAYMFYLVGSFDLIKYKI</sequence>
<gene>
    <name evidence="1" type="ORF">BC624_10985</name>
    <name evidence="2" type="ORF">SAMN05443373_11185</name>
</gene>
<accession>A0A1M5S748</accession>
<proteinExistence type="predicted"/>
<name>A0A1M5S748_9FLAO</name>
<reference evidence="1 4" key="3">
    <citation type="submission" date="2018-03" db="EMBL/GenBank/DDBJ databases">
        <title>Genomic Encyclopedia of Archaeal and Bacterial Type Strains, Phase II (KMG-II): from individual species to whole genera.</title>
        <authorList>
            <person name="Goeker M."/>
        </authorList>
    </citation>
    <scope>NUCLEOTIDE SEQUENCE [LARGE SCALE GENOMIC DNA]</scope>
    <source>
        <strain evidence="1 4">DSM 17797</strain>
    </source>
</reference>
<dbReference type="AlphaFoldDB" id="A0A1M5S748"/>
<evidence type="ECO:0000313" key="4">
    <source>
        <dbReference type="Proteomes" id="UP000237771"/>
    </source>
</evidence>